<evidence type="ECO:0000313" key="2">
    <source>
        <dbReference type="EMBL" id="KAE9026542.1"/>
    </source>
</evidence>
<evidence type="ECO:0000313" key="13">
    <source>
        <dbReference type="Proteomes" id="UP000441208"/>
    </source>
</evidence>
<evidence type="ECO:0000313" key="12">
    <source>
        <dbReference type="Proteomes" id="UP000440367"/>
    </source>
</evidence>
<dbReference type="Proteomes" id="UP000488956">
    <property type="component" value="Unassembled WGS sequence"/>
</dbReference>
<protein>
    <submittedName>
        <fullName evidence="1">Uncharacterized protein</fullName>
    </submittedName>
</protein>
<dbReference type="Proteomes" id="UP000476176">
    <property type="component" value="Unassembled WGS sequence"/>
</dbReference>
<evidence type="ECO:0000313" key="1">
    <source>
        <dbReference type="EMBL" id="KAE8945799.1"/>
    </source>
</evidence>
<proteinExistence type="predicted"/>
<evidence type="ECO:0000313" key="7">
    <source>
        <dbReference type="EMBL" id="KAE9253697.1"/>
    </source>
</evidence>
<evidence type="ECO:0000313" key="11">
    <source>
        <dbReference type="Proteomes" id="UP000437068"/>
    </source>
</evidence>
<dbReference type="Proteomes" id="UP000441208">
    <property type="component" value="Unassembled WGS sequence"/>
</dbReference>
<evidence type="ECO:0000313" key="6">
    <source>
        <dbReference type="EMBL" id="KAE9248532.1"/>
    </source>
</evidence>
<evidence type="ECO:0000313" key="15">
    <source>
        <dbReference type="Proteomes" id="UP000476176"/>
    </source>
</evidence>
<keyword evidence="10" id="KW-1185">Reference proteome</keyword>
<evidence type="ECO:0000313" key="5">
    <source>
        <dbReference type="EMBL" id="KAE9231402.1"/>
    </source>
</evidence>
<dbReference type="EMBL" id="QXGB01000089">
    <property type="protein sequence ID" value="KAE9231402.1"/>
    <property type="molecule type" value="Genomic_DNA"/>
</dbReference>
<dbReference type="EMBL" id="QXGE01000080">
    <property type="protein sequence ID" value="KAE9325831.1"/>
    <property type="molecule type" value="Genomic_DNA"/>
</dbReference>
<reference evidence="9 10" key="1">
    <citation type="submission" date="2018-08" db="EMBL/GenBank/DDBJ databases">
        <title>Genomic investigation of the strawberry pathogen Phytophthora fragariae indicates pathogenicity is determined by transcriptional variation in three key races.</title>
        <authorList>
            <person name="Adams T.M."/>
            <person name="Armitage A.D."/>
            <person name="Sobczyk M.K."/>
            <person name="Bates H.J."/>
            <person name="Dunwell J.M."/>
            <person name="Nellist C.F."/>
            <person name="Harrison R.J."/>
        </authorList>
    </citation>
    <scope>NUCLEOTIDE SEQUENCE [LARGE SCALE GENOMIC DNA]</scope>
    <source>
        <strain evidence="8 11">A4</strain>
        <strain evidence="7 12">BC-1</strain>
        <strain evidence="6 15">BC-23</strain>
        <strain evidence="5 10">NOV-27</strain>
        <strain evidence="3 13">NOV-71</strain>
        <strain evidence="1 9">NOV-9</strain>
        <strain evidence="4 16">ONT-3</strain>
        <strain evidence="2 14">SCRP245</strain>
    </source>
</reference>
<dbReference type="Proteomes" id="UP000437068">
    <property type="component" value="Unassembled WGS sequence"/>
</dbReference>
<dbReference type="AlphaFoldDB" id="A0A6A3FJ40"/>
<dbReference type="EMBL" id="QXGF01000144">
    <property type="protein sequence ID" value="KAE8945799.1"/>
    <property type="molecule type" value="Genomic_DNA"/>
</dbReference>
<dbReference type="EMBL" id="QXFZ01000132">
    <property type="protein sequence ID" value="KAE9131252.1"/>
    <property type="molecule type" value="Genomic_DNA"/>
</dbReference>
<evidence type="ECO:0000313" key="4">
    <source>
        <dbReference type="EMBL" id="KAE9133669.1"/>
    </source>
</evidence>
<dbReference type="EMBL" id="QXGD01000089">
    <property type="protein sequence ID" value="KAE9253697.1"/>
    <property type="molecule type" value="Genomic_DNA"/>
</dbReference>
<evidence type="ECO:0000313" key="10">
    <source>
        <dbReference type="Proteomes" id="UP000433483"/>
    </source>
</evidence>
<name>A0A6A3FJ40_9STRA</name>
<gene>
    <name evidence="8" type="ORF">PF001_g2733</name>
    <name evidence="7" type="ORF">PF002_g3211</name>
    <name evidence="6" type="ORF">PF004_g3803</name>
    <name evidence="5" type="ORF">PF005_g3093</name>
    <name evidence="3" type="ORF">PF007_g4201</name>
    <name evidence="1" type="ORF">PF009_g4553</name>
    <name evidence="4" type="ORF">PF010_g2729</name>
    <name evidence="2" type="ORF">PF011_g2493</name>
</gene>
<dbReference type="Proteomes" id="UP000433483">
    <property type="component" value="Unassembled WGS sequence"/>
</dbReference>
<dbReference type="EMBL" id="QXFW01000075">
    <property type="protein sequence ID" value="KAE9026542.1"/>
    <property type="molecule type" value="Genomic_DNA"/>
</dbReference>
<evidence type="ECO:0000313" key="8">
    <source>
        <dbReference type="EMBL" id="KAE9325831.1"/>
    </source>
</evidence>
<organism evidence="1 9">
    <name type="scientific">Phytophthora fragariae</name>
    <dbReference type="NCBI Taxonomy" id="53985"/>
    <lineage>
        <taxon>Eukaryota</taxon>
        <taxon>Sar</taxon>
        <taxon>Stramenopiles</taxon>
        <taxon>Oomycota</taxon>
        <taxon>Peronosporomycetes</taxon>
        <taxon>Peronosporales</taxon>
        <taxon>Peronosporaceae</taxon>
        <taxon>Phytophthora</taxon>
    </lineage>
</organism>
<dbReference type="EMBL" id="QXFX01000078">
    <property type="protein sequence ID" value="KAE9133669.1"/>
    <property type="molecule type" value="Genomic_DNA"/>
</dbReference>
<dbReference type="EMBL" id="QXGC01000124">
    <property type="protein sequence ID" value="KAE9248532.1"/>
    <property type="molecule type" value="Genomic_DNA"/>
</dbReference>
<sequence length="47" mass="4334">MLILGGSEGMSAGTGAALDGTAGLLGGLLIGETLVDYGGYASDSSGG</sequence>
<dbReference type="Proteomes" id="UP000440367">
    <property type="component" value="Unassembled WGS sequence"/>
</dbReference>
<evidence type="ECO:0000313" key="14">
    <source>
        <dbReference type="Proteomes" id="UP000460718"/>
    </source>
</evidence>
<dbReference type="Proteomes" id="UP000429523">
    <property type="component" value="Unassembled WGS sequence"/>
</dbReference>
<evidence type="ECO:0000313" key="3">
    <source>
        <dbReference type="EMBL" id="KAE9131252.1"/>
    </source>
</evidence>
<evidence type="ECO:0000313" key="9">
    <source>
        <dbReference type="Proteomes" id="UP000429523"/>
    </source>
</evidence>
<comment type="caution">
    <text evidence="1">The sequence shown here is derived from an EMBL/GenBank/DDBJ whole genome shotgun (WGS) entry which is preliminary data.</text>
</comment>
<evidence type="ECO:0000313" key="16">
    <source>
        <dbReference type="Proteomes" id="UP000488956"/>
    </source>
</evidence>
<dbReference type="Proteomes" id="UP000460718">
    <property type="component" value="Unassembled WGS sequence"/>
</dbReference>
<accession>A0A6A3FJ40</accession>